<gene>
    <name evidence="1" type="ORF">LOD99_5188</name>
</gene>
<organism evidence="1 2">
    <name type="scientific">Oopsacas minuta</name>
    <dbReference type="NCBI Taxonomy" id="111878"/>
    <lineage>
        <taxon>Eukaryota</taxon>
        <taxon>Metazoa</taxon>
        <taxon>Porifera</taxon>
        <taxon>Hexactinellida</taxon>
        <taxon>Hexasterophora</taxon>
        <taxon>Lyssacinosida</taxon>
        <taxon>Leucopsacidae</taxon>
        <taxon>Oopsacas</taxon>
    </lineage>
</organism>
<comment type="caution">
    <text evidence="1">The sequence shown here is derived from an EMBL/GenBank/DDBJ whole genome shotgun (WGS) entry which is preliminary data.</text>
</comment>
<sequence length="131" mass="14977">MKRAYSLSSRQRAGITHESTSTIEVFPIAPFNSYLRVLDWFLKILCRIAAGRRSRGDHINIRTSHKLVRQRIKEVTNIEFDQPGGSGNTRPGNSAPLSISDDLPFRTALLIPQENVENLKFGREIFLLYFM</sequence>
<reference evidence="1 2" key="1">
    <citation type="journal article" date="2023" name="BMC Biol.">
        <title>The compact genome of the sponge Oopsacas minuta (Hexactinellida) is lacking key metazoan core genes.</title>
        <authorList>
            <person name="Santini S."/>
            <person name="Schenkelaars Q."/>
            <person name="Jourda C."/>
            <person name="Duchesne M."/>
            <person name="Belahbib H."/>
            <person name="Rocher C."/>
            <person name="Selva M."/>
            <person name="Riesgo A."/>
            <person name="Vervoort M."/>
            <person name="Leys S.P."/>
            <person name="Kodjabachian L."/>
            <person name="Le Bivic A."/>
            <person name="Borchiellini C."/>
            <person name="Claverie J.M."/>
            <person name="Renard E."/>
        </authorList>
    </citation>
    <scope>NUCLEOTIDE SEQUENCE [LARGE SCALE GENOMIC DNA]</scope>
    <source>
        <strain evidence="1">SPO-2</strain>
    </source>
</reference>
<protein>
    <submittedName>
        <fullName evidence="1">Uncharacterized protein</fullName>
    </submittedName>
</protein>
<accession>A0AAV7JR61</accession>
<proteinExistence type="predicted"/>
<keyword evidence="2" id="KW-1185">Reference proteome</keyword>
<name>A0AAV7JR61_9METZ</name>
<dbReference type="AlphaFoldDB" id="A0AAV7JR61"/>
<evidence type="ECO:0000313" key="1">
    <source>
        <dbReference type="EMBL" id="KAI6651381.1"/>
    </source>
</evidence>
<dbReference type="EMBL" id="JAKMXF010000304">
    <property type="protein sequence ID" value="KAI6651381.1"/>
    <property type="molecule type" value="Genomic_DNA"/>
</dbReference>
<evidence type="ECO:0000313" key="2">
    <source>
        <dbReference type="Proteomes" id="UP001165289"/>
    </source>
</evidence>
<dbReference type="Proteomes" id="UP001165289">
    <property type="component" value="Unassembled WGS sequence"/>
</dbReference>